<feature type="chain" id="PRO_5040248936" evidence="7">
    <location>
        <begin position="20"/>
        <end position="391"/>
    </location>
</feature>
<comment type="similarity">
    <text evidence="1 5 6">Belongs to the peptidase S8 family.</text>
</comment>
<dbReference type="InterPro" id="IPR034193">
    <property type="entry name" value="PCSK9_ProteinaseK-like"/>
</dbReference>
<name>A0A9P3PX75_LYOSH</name>
<dbReference type="InterPro" id="IPR036852">
    <property type="entry name" value="Peptidase_S8/S53_dom_sf"/>
</dbReference>
<evidence type="ECO:0000256" key="4">
    <source>
        <dbReference type="ARBA" id="ARBA00022825"/>
    </source>
</evidence>
<dbReference type="PANTHER" id="PTHR43806">
    <property type="entry name" value="PEPTIDASE S8"/>
    <property type="match status" value="1"/>
</dbReference>
<dbReference type="InterPro" id="IPR022398">
    <property type="entry name" value="Peptidase_S8_His-AS"/>
</dbReference>
<reference evidence="10" key="1">
    <citation type="submission" date="2022-07" db="EMBL/GenBank/DDBJ databases">
        <title>The genome of Lyophyllum shimeji provides insight into the initial evolution of ectomycorrhizal fungal genome.</title>
        <authorList>
            <person name="Kobayashi Y."/>
            <person name="Shibata T."/>
            <person name="Hirakawa H."/>
            <person name="Shigenobu S."/>
            <person name="Nishiyama T."/>
            <person name="Yamada A."/>
            <person name="Hasebe M."/>
            <person name="Kawaguchi M."/>
        </authorList>
    </citation>
    <scope>NUCLEOTIDE SEQUENCE</scope>
    <source>
        <strain evidence="10">AT787</strain>
    </source>
</reference>
<organism evidence="10 11">
    <name type="scientific">Lyophyllum shimeji</name>
    <name type="common">Hon-shimeji</name>
    <name type="synonym">Tricholoma shimeji</name>
    <dbReference type="NCBI Taxonomy" id="47721"/>
    <lineage>
        <taxon>Eukaryota</taxon>
        <taxon>Fungi</taxon>
        <taxon>Dikarya</taxon>
        <taxon>Basidiomycota</taxon>
        <taxon>Agaricomycotina</taxon>
        <taxon>Agaricomycetes</taxon>
        <taxon>Agaricomycetidae</taxon>
        <taxon>Agaricales</taxon>
        <taxon>Tricholomatineae</taxon>
        <taxon>Lyophyllaceae</taxon>
        <taxon>Lyophyllum</taxon>
    </lineage>
</organism>
<keyword evidence="11" id="KW-1185">Reference proteome</keyword>
<evidence type="ECO:0000256" key="3">
    <source>
        <dbReference type="ARBA" id="ARBA00022801"/>
    </source>
</evidence>
<evidence type="ECO:0000256" key="2">
    <source>
        <dbReference type="ARBA" id="ARBA00022670"/>
    </source>
</evidence>
<keyword evidence="7" id="KW-0732">Signal</keyword>
<keyword evidence="4 5" id="KW-0720">Serine protease</keyword>
<gene>
    <name evidence="10" type="ORF">LshimejAT787_1301490</name>
</gene>
<dbReference type="Pfam" id="PF00082">
    <property type="entry name" value="Peptidase_S8"/>
    <property type="match status" value="1"/>
</dbReference>
<evidence type="ECO:0000256" key="6">
    <source>
        <dbReference type="RuleBase" id="RU003355"/>
    </source>
</evidence>
<proteinExistence type="inferred from homology"/>
<feature type="signal peptide" evidence="7">
    <location>
        <begin position="1"/>
        <end position="19"/>
    </location>
</feature>
<dbReference type="PROSITE" id="PS51892">
    <property type="entry name" value="SUBTILASE"/>
    <property type="match status" value="1"/>
</dbReference>
<dbReference type="GO" id="GO:0005615">
    <property type="term" value="C:extracellular space"/>
    <property type="evidence" value="ECO:0007669"/>
    <property type="project" value="TreeGrafter"/>
</dbReference>
<evidence type="ECO:0000313" key="10">
    <source>
        <dbReference type="EMBL" id="GLB43248.1"/>
    </source>
</evidence>
<dbReference type="InterPro" id="IPR023828">
    <property type="entry name" value="Peptidase_S8_Ser-AS"/>
</dbReference>
<evidence type="ECO:0000256" key="7">
    <source>
        <dbReference type="SAM" id="SignalP"/>
    </source>
</evidence>
<dbReference type="PROSITE" id="PS00136">
    <property type="entry name" value="SUBTILASE_ASP"/>
    <property type="match status" value="1"/>
</dbReference>
<feature type="domain" description="Peptidase S8/S53" evidence="8">
    <location>
        <begin position="138"/>
        <end position="365"/>
    </location>
</feature>
<dbReference type="PRINTS" id="PR00723">
    <property type="entry name" value="SUBTILISIN"/>
</dbReference>
<evidence type="ECO:0000256" key="5">
    <source>
        <dbReference type="PROSITE-ProRule" id="PRU01240"/>
    </source>
</evidence>
<protein>
    <submittedName>
        <fullName evidence="10">Peptidase S8 family protein</fullName>
    </submittedName>
</protein>
<dbReference type="SUPFAM" id="SSF54897">
    <property type="entry name" value="Protease propeptides/inhibitors"/>
    <property type="match status" value="1"/>
</dbReference>
<dbReference type="InterPro" id="IPR010259">
    <property type="entry name" value="S8pro/Inhibitor_I9"/>
</dbReference>
<sequence>MRLFKIILAAVSLAVPAFAVPPQPLHTVQKFQGQTTGRYIVKLKDGVAKAPVLGRLNAKVTHDWEIINGFAGELDTTTLNALRALPDVEYISEDGMVHTMVTQDNAPWGLSRLSSTTWPKEQNDSALTFPYTYEENPGHGVDIYIVDTGIYTAHSQFDGRARWGKTFGGYADADGNGHGTHVAGTAAGRDFCVAKEANLIAVKVMSDDGSGATTDIISGMDYVLEQAKSSGRPSIVSMSLGSQFPVTALDDAVKSLTDGGVHVVVAAGNSDVPAETTSPARAPSAVTVGASTIDDAKASFSNYGSVVDIFAPGMHIISSWIGNSTATNNISGTSMATPHVTGLIAYLIGRNGNSSPAAMSKTLKEMSLKGVLKLGLVPQLVGTPDELAHNQ</sequence>
<feature type="active site" description="Charge relay system" evidence="5">
    <location>
        <position position="334"/>
    </location>
</feature>
<dbReference type="InterPro" id="IPR015500">
    <property type="entry name" value="Peptidase_S8_subtilisin-rel"/>
</dbReference>
<dbReference type="InterPro" id="IPR000209">
    <property type="entry name" value="Peptidase_S8/S53_dom"/>
</dbReference>
<dbReference type="InterPro" id="IPR023827">
    <property type="entry name" value="Peptidase_S8_Asp-AS"/>
</dbReference>
<dbReference type="OrthoDB" id="19448at2759"/>
<keyword evidence="2 5" id="KW-0645">Protease</keyword>
<dbReference type="InterPro" id="IPR037045">
    <property type="entry name" value="S8pro/Inhibitor_I9_sf"/>
</dbReference>
<dbReference type="GO" id="GO:0006508">
    <property type="term" value="P:proteolysis"/>
    <property type="evidence" value="ECO:0007669"/>
    <property type="project" value="UniProtKB-KW"/>
</dbReference>
<evidence type="ECO:0000313" key="11">
    <source>
        <dbReference type="Proteomes" id="UP001063166"/>
    </source>
</evidence>
<dbReference type="AlphaFoldDB" id="A0A9P3PX75"/>
<evidence type="ECO:0000259" key="8">
    <source>
        <dbReference type="Pfam" id="PF00082"/>
    </source>
</evidence>
<dbReference type="SUPFAM" id="SSF52743">
    <property type="entry name" value="Subtilisin-like"/>
    <property type="match status" value="1"/>
</dbReference>
<feature type="domain" description="Inhibitor I9" evidence="9">
    <location>
        <begin position="57"/>
        <end position="100"/>
    </location>
</feature>
<dbReference type="GO" id="GO:0004252">
    <property type="term" value="F:serine-type endopeptidase activity"/>
    <property type="evidence" value="ECO:0007669"/>
    <property type="project" value="UniProtKB-UniRule"/>
</dbReference>
<dbReference type="PROSITE" id="PS00137">
    <property type="entry name" value="SUBTILASE_HIS"/>
    <property type="match status" value="1"/>
</dbReference>
<feature type="active site" description="Charge relay system" evidence="5">
    <location>
        <position position="147"/>
    </location>
</feature>
<dbReference type="Pfam" id="PF05922">
    <property type="entry name" value="Inhibitor_I9"/>
    <property type="match status" value="1"/>
</dbReference>
<evidence type="ECO:0000259" key="9">
    <source>
        <dbReference type="Pfam" id="PF05922"/>
    </source>
</evidence>
<dbReference type="FunFam" id="3.40.50.200:FF:000007">
    <property type="entry name" value="Subtilisin-like serine protease"/>
    <property type="match status" value="1"/>
</dbReference>
<keyword evidence="3 5" id="KW-0378">Hydrolase</keyword>
<feature type="active site" description="Charge relay system" evidence="5">
    <location>
        <position position="178"/>
    </location>
</feature>
<dbReference type="Proteomes" id="UP001063166">
    <property type="component" value="Unassembled WGS sequence"/>
</dbReference>
<evidence type="ECO:0000256" key="1">
    <source>
        <dbReference type="ARBA" id="ARBA00011073"/>
    </source>
</evidence>
<accession>A0A9P3PX75</accession>
<dbReference type="InterPro" id="IPR050131">
    <property type="entry name" value="Peptidase_S8_subtilisin-like"/>
</dbReference>
<dbReference type="Gene3D" id="3.40.50.200">
    <property type="entry name" value="Peptidase S8/S53 domain"/>
    <property type="match status" value="1"/>
</dbReference>
<dbReference type="PANTHER" id="PTHR43806:SF58">
    <property type="entry name" value="ALKALINE PROTEASE 1-RELATED"/>
    <property type="match status" value="1"/>
</dbReference>
<comment type="caution">
    <text evidence="10">The sequence shown here is derived from an EMBL/GenBank/DDBJ whole genome shotgun (WGS) entry which is preliminary data.</text>
</comment>
<dbReference type="CDD" id="cd04077">
    <property type="entry name" value="Peptidases_S8_PCSK9_ProteinaseK_like"/>
    <property type="match status" value="1"/>
</dbReference>
<dbReference type="EMBL" id="BRPK01000013">
    <property type="protein sequence ID" value="GLB43248.1"/>
    <property type="molecule type" value="Genomic_DNA"/>
</dbReference>
<dbReference type="Gene3D" id="3.30.70.80">
    <property type="entry name" value="Peptidase S8 propeptide/proteinase inhibitor I9"/>
    <property type="match status" value="1"/>
</dbReference>
<dbReference type="PROSITE" id="PS00138">
    <property type="entry name" value="SUBTILASE_SER"/>
    <property type="match status" value="1"/>
</dbReference>